<name>A0A1G5LJ67_9HYPH</name>
<reference evidence="1 2" key="1">
    <citation type="submission" date="2016-10" db="EMBL/GenBank/DDBJ databases">
        <authorList>
            <person name="de Groot N.N."/>
        </authorList>
    </citation>
    <scope>NUCLEOTIDE SEQUENCE [LARGE SCALE GENOMIC DNA]</scope>
    <source>
        <strain evidence="1 2">CGMCC 1.7666</strain>
    </source>
</reference>
<dbReference type="OrthoDB" id="8116923at2"/>
<gene>
    <name evidence="1" type="ORF">SAMN02927923_04366</name>
</gene>
<dbReference type="AlphaFoldDB" id="A0A1G5LJ67"/>
<accession>A0A1G5LJ67</accession>
<keyword evidence="2" id="KW-1185">Reference proteome</keyword>
<dbReference type="RefSeq" id="WP_139165566.1">
    <property type="nucleotide sequence ID" value="NZ_FMVJ01000019.1"/>
</dbReference>
<proteinExistence type="predicted"/>
<protein>
    <submittedName>
        <fullName evidence="1">Uncharacterized protein</fullName>
    </submittedName>
</protein>
<organism evidence="1 2">
    <name type="scientific">Microvirga guangxiensis</name>
    <dbReference type="NCBI Taxonomy" id="549386"/>
    <lineage>
        <taxon>Bacteria</taxon>
        <taxon>Pseudomonadati</taxon>
        <taxon>Pseudomonadota</taxon>
        <taxon>Alphaproteobacteria</taxon>
        <taxon>Hyphomicrobiales</taxon>
        <taxon>Methylobacteriaceae</taxon>
        <taxon>Microvirga</taxon>
    </lineage>
</organism>
<dbReference type="EMBL" id="FMVJ01000019">
    <property type="protein sequence ID" value="SCZ12674.1"/>
    <property type="molecule type" value="Genomic_DNA"/>
</dbReference>
<dbReference type="Proteomes" id="UP000199569">
    <property type="component" value="Unassembled WGS sequence"/>
</dbReference>
<evidence type="ECO:0000313" key="1">
    <source>
        <dbReference type="EMBL" id="SCZ12674.1"/>
    </source>
</evidence>
<sequence>MGIAEELKRKRTELIGDMEQLAHRIETIKKQVAAIDQVIAIYDPVHKASPVAKANQKLSRQEAPLPAALVKLNKSAAILEVLREAGEPLSSAECTSRIASRHGVAADDPALPRFVTHISAGLSSLVKRNRVRQVGTVGGRKNLWEITR</sequence>
<evidence type="ECO:0000313" key="2">
    <source>
        <dbReference type="Proteomes" id="UP000199569"/>
    </source>
</evidence>